<keyword evidence="6" id="KW-0862">Zinc</keyword>
<feature type="compositionally biased region" description="Polar residues" evidence="13">
    <location>
        <begin position="552"/>
        <end position="564"/>
    </location>
</feature>
<dbReference type="KEGG" id="apln:108745030"/>
<evidence type="ECO:0000313" key="16">
    <source>
        <dbReference type="Proteomes" id="UP000192223"/>
    </source>
</evidence>
<dbReference type="RefSeq" id="XP_018336552.1">
    <property type="nucleotide sequence ID" value="XM_018481050.2"/>
</dbReference>
<dbReference type="Pfam" id="PF25445">
    <property type="entry name" value="CCHC_ZFPM2"/>
    <property type="match status" value="1"/>
</dbReference>
<feature type="region of interest" description="Disordered" evidence="13">
    <location>
        <begin position="876"/>
        <end position="901"/>
    </location>
</feature>
<dbReference type="InterPro" id="IPR013087">
    <property type="entry name" value="Znf_C2H2_type"/>
</dbReference>
<keyword evidence="2" id="KW-0678">Repressor</keyword>
<feature type="region of interest" description="Disordered" evidence="13">
    <location>
        <begin position="356"/>
        <end position="387"/>
    </location>
</feature>
<feature type="domain" description="CCHC FOG-type" evidence="15">
    <location>
        <begin position="627"/>
        <end position="660"/>
    </location>
</feature>
<dbReference type="OrthoDB" id="8742770at2759"/>
<feature type="compositionally biased region" description="Basic and acidic residues" evidence="13">
    <location>
        <begin position="491"/>
        <end position="509"/>
    </location>
</feature>
<keyword evidence="7" id="KW-0805">Transcription regulation</keyword>
<dbReference type="Proteomes" id="UP000192223">
    <property type="component" value="Unplaced"/>
</dbReference>
<feature type="compositionally biased region" description="Polar residues" evidence="13">
    <location>
        <begin position="230"/>
        <end position="243"/>
    </location>
</feature>
<feature type="compositionally biased region" description="Polar residues" evidence="13">
    <location>
        <begin position="79"/>
        <end position="96"/>
    </location>
</feature>
<evidence type="ECO:0000256" key="5">
    <source>
        <dbReference type="ARBA" id="ARBA00022771"/>
    </source>
</evidence>
<dbReference type="GeneID" id="108745030"/>
<keyword evidence="5 12" id="KW-0863">Zinc-finger</keyword>
<organism evidence="16 17">
    <name type="scientific">Agrilus planipennis</name>
    <name type="common">Emerald ash borer</name>
    <name type="synonym">Agrilus marcopoli</name>
    <dbReference type="NCBI Taxonomy" id="224129"/>
    <lineage>
        <taxon>Eukaryota</taxon>
        <taxon>Metazoa</taxon>
        <taxon>Ecdysozoa</taxon>
        <taxon>Arthropoda</taxon>
        <taxon>Hexapoda</taxon>
        <taxon>Insecta</taxon>
        <taxon>Pterygota</taxon>
        <taxon>Neoptera</taxon>
        <taxon>Endopterygota</taxon>
        <taxon>Coleoptera</taxon>
        <taxon>Polyphaga</taxon>
        <taxon>Elateriformia</taxon>
        <taxon>Buprestoidea</taxon>
        <taxon>Buprestidae</taxon>
        <taxon>Agrilinae</taxon>
        <taxon>Agrilus</taxon>
    </lineage>
</organism>
<evidence type="ECO:0000256" key="6">
    <source>
        <dbReference type="ARBA" id="ARBA00022833"/>
    </source>
</evidence>
<feature type="domain" description="CCHC FOG-type" evidence="15">
    <location>
        <begin position="951"/>
        <end position="984"/>
    </location>
</feature>
<dbReference type="GO" id="GO:0030154">
    <property type="term" value="P:cell differentiation"/>
    <property type="evidence" value="ECO:0007669"/>
    <property type="project" value="UniProtKB-ARBA"/>
</dbReference>
<feature type="compositionally biased region" description="Low complexity" evidence="13">
    <location>
        <begin position="57"/>
        <end position="78"/>
    </location>
</feature>
<feature type="domain" description="C2H2-type" evidence="14">
    <location>
        <begin position="191"/>
        <end position="221"/>
    </location>
</feature>
<dbReference type="GO" id="GO:0045944">
    <property type="term" value="P:positive regulation of transcription by RNA polymerase II"/>
    <property type="evidence" value="ECO:0007669"/>
    <property type="project" value="TreeGrafter"/>
</dbReference>
<dbReference type="AlphaFoldDB" id="A0A1W4XUT6"/>
<keyword evidence="10" id="KW-0804">Transcription</keyword>
<evidence type="ECO:0000256" key="3">
    <source>
        <dbReference type="ARBA" id="ARBA00022723"/>
    </source>
</evidence>
<feature type="domain" description="CCHC FOG-type" evidence="15">
    <location>
        <begin position="301"/>
        <end position="334"/>
    </location>
</feature>
<dbReference type="FunCoup" id="A0A1W4XUT6">
    <property type="interactions" value="335"/>
</dbReference>
<evidence type="ECO:0000259" key="14">
    <source>
        <dbReference type="PROSITE" id="PS50157"/>
    </source>
</evidence>
<dbReference type="GO" id="GO:0000122">
    <property type="term" value="P:negative regulation of transcription by RNA polymerase II"/>
    <property type="evidence" value="ECO:0007669"/>
    <property type="project" value="TreeGrafter"/>
</dbReference>
<dbReference type="InterPro" id="IPR036236">
    <property type="entry name" value="Znf_C2H2_sf"/>
</dbReference>
<reference evidence="17" key="1">
    <citation type="submission" date="2025-08" db="UniProtKB">
        <authorList>
            <consortium name="RefSeq"/>
        </authorList>
    </citation>
    <scope>IDENTIFICATION</scope>
    <source>
        <tissue evidence="17">Entire body</tissue>
    </source>
</reference>
<keyword evidence="3" id="KW-0479">Metal-binding</keyword>
<feature type="region of interest" description="Disordered" evidence="13">
    <location>
        <begin position="447"/>
        <end position="583"/>
    </location>
</feature>
<dbReference type="FunFam" id="3.30.160.60:FF:000100">
    <property type="entry name" value="Zinc finger 45-like"/>
    <property type="match status" value="1"/>
</dbReference>
<gene>
    <name evidence="17" type="primary">LOC108745030</name>
</gene>
<name>A0A1W4XUT6_AGRPL</name>
<keyword evidence="9" id="KW-0010">Activator</keyword>
<keyword evidence="16" id="KW-1185">Reference proteome</keyword>
<feature type="domain" description="CCHC FOG-type" evidence="15">
    <location>
        <begin position="684"/>
        <end position="717"/>
    </location>
</feature>
<evidence type="ECO:0000256" key="11">
    <source>
        <dbReference type="ARBA" id="ARBA00023242"/>
    </source>
</evidence>
<sequence length="1008" mass="109678">MSRRKQSNPKPLKSDTLDKLPHPLEYEKESEVLRKGEEVEWGSREANAMATDEVVVASPADTAPTDPAPEAAESAETAQKSPSQIETNSNIKNTNSEPDKLTPRLRLKVGLATDPALKTHPTVVTTSSGVKYESNASPPNTSEYLASLPQALQTVLTNTRFIIPPTMTALPEPSVPTEPVDVPRQPPIPVFLCSPCGIRFSSLSTLEAHQTYYCSHRANKTSNDTDDNKTNAVTETCDNQSDQDAGENPPKGARTGKQYTCTHCSYSADKKVSLNRHMRMHTVSPSPSVASVGTTNGDNNPDNSQDRYCADCDIRFSSQKTFRAHKMHYCSSRHTNKSAGVVPGVSVAQSTSSKAASSIASNSNPTSPADANTCRTPPSPSCNSASSQQSFLALPTNPILIVPYSIIRGAYIFPGIMPSAGLPNPDTPCFLLPNGTLQPMAQAVTVPPVAEQQDNQKSQNKLREQPPNSTKDGGASAAVAPLDLSVKRNPKSKDLAVDLRDERVKESSLKKSPTPDKNAYVPAAHHSPSSNSKSETSPSVSPKRKQEHDSSRSNSPRMRSTPKSNLEMIDKSQPSTDNKNVKMPYGIPPLHPLLLRPGGLPLLAPDIQLRLAAGELPDISVTAPQVLVKQGVSKCKECNIVFCKHENYLIHKKHYCSVRIQEEDTKTSVSPPASPRSTGTNSPAGQYQQLICLACGIKFTSLDNLNAHQAYYCLKRGELEIRRCSKCRAVAEPGHQCPVTPGPLTGWKCPCCDVISPTSNAAQRHMDTHNGVKAYRCTICRYKGNTLRGMRTHIRMHFDKRSPDLQEEKYINYILEDDGTKIVEANMAPTLGTSGIEERTVSPGIESKIDIVHYCSHCSFSSSNKTSLIRHIQVTHSPASAESLTNGSSEKNSRSMPALEEDEEILVKKEAIEPEVIIAPMDETIKSEFSDTSPENTNTKSETEAEILKEAVKAGPKYCKSCDISFNYYSTYIAHKQFYCSSHAGELSAGNSNNNNQTSHTTTEASVL</sequence>
<dbReference type="GO" id="GO:0009653">
    <property type="term" value="P:anatomical structure morphogenesis"/>
    <property type="evidence" value="ECO:0007669"/>
    <property type="project" value="UniProtKB-ARBA"/>
</dbReference>
<dbReference type="STRING" id="224129.A0A1W4XUT6"/>
<dbReference type="GO" id="GO:0061629">
    <property type="term" value="F:RNA polymerase II-specific DNA-binding transcription factor binding"/>
    <property type="evidence" value="ECO:0007669"/>
    <property type="project" value="InterPro"/>
</dbReference>
<dbReference type="InterPro" id="IPR059121">
    <property type="entry name" value="CCHC_ZFPM2-like"/>
</dbReference>
<comment type="subcellular location">
    <subcellularLocation>
        <location evidence="1">Nucleus</location>
    </subcellularLocation>
</comment>
<evidence type="ECO:0000259" key="15">
    <source>
        <dbReference type="PROSITE" id="PS51810"/>
    </source>
</evidence>
<dbReference type="SUPFAM" id="SSF57667">
    <property type="entry name" value="beta-beta-alpha zinc fingers"/>
    <property type="match status" value="6"/>
</dbReference>
<evidence type="ECO:0000256" key="7">
    <source>
        <dbReference type="ARBA" id="ARBA00023015"/>
    </source>
</evidence>
<feature type="region of interest" description="Disordered" evidence="13">
    <location>
        <begin position="218"/>
        <end position="254"/>
    </location>
</feature>
<feature type="compositionally biased region" description="Low complexity" evidence="13">
    <location>
        <begin position="356"/>
        <end position="369"/>
    </location>
</feature>
<dbReference type="Gene3D" id="3.30.160.60">
    <property type="entry name" value="Classic Zinc Finger"/>
    <property type="match status" value="2"/>
</dbReference>
<feature type="domain" description="C2H2-type" evidence="14">
    <location>
        <begin position="259"/>
        <end position="286"/>
    </location>
</feature>
<feature type="domain" description="CCHC FOG-type" evidence="15">
    <location>
        <begin position="185"/>
        <end position="218"/>
    </location>
</feature>
<keyword evidence="4" id="KW-0677">Repeat</keyword>
<feature type="compositionally biased region" description="Polar residues" evidence="13">
    <location>
        <begin position="283"/>
        <end position="303"/>
    </location>
</feature>
<evidence type="ECO:0000313" key="17">
    <source>
        <dbReference type="RefSeq" id="XP_018336552.1"/>
    </source>
</evidence>
<feature type="domain" description="C2H2-type" evidence="14">
    <location>
        <begin position="853"/>
        <end position="881"/>
    </location>
</feature>
<dbReference type="PANTHER" id="PTHR12958:SF3">
    <property type="entry name" value="ZINC FINGER PROTEIN USH"/>
    <property type="match status" value="1"/>
</dbReference>
<dbReference type="InParanoid" id="A0A1W4XUT6"/>
<dbReference type="InterPro" id="IPR034731">
    <property type="entry name" value="Znf_CCHC_FOG"/>
</dbReference>
<proteinExistence type="predicted"/>
<evidence type="ECO:0000256" key="1">
    <source>
        <dbReference type="ARBA" id="ARBA00004123"/>
    </source>
</evidence>
<protein>
    <submittedName>
        <fullName evidence="17">Zinc finger protein ush isoform X1</fullName>
    </submittedName>
</protein>
<dbReference type="GO" id="GO:0007507">
    <property type="term" value="P:heart development"/>
    <property type="evidence" value="ECO:0007669"/>
    <property type="project" value="TreeGrafter"/>
</dbReference>
<feature type="compositionally biased region" description="Polar residues" evidence="13">
    <location>
        <begin position="876"/>
        <end position="890"/>
    </location>
</feature>
<evidence type="ECO:0000256" key="4">
    <source>
        <dbReference type="ARBA" id="ARBA00022737"/>
    </source>
</evidence>
<dbReference type="InterPro" id="IPR039746">
    <property type="entry name" value="FOG"/>
</dbReference>
<evidence type="ECO:0000256" key="10">
    <source>
        <dbReference type="ARBA" id="ARBA00023163"/>
    </source>
</evidence>
<feature type="compositionally biased region" description="Low complexity" evidence="13">
    <location>
        <begin position="527"/>
        <end position="541"/>
    </location>
</feature>
<dbReference type="GO" id="GO:0005634">
    <property type="term" value="C:nucleus"/>
    <property type="evidence" value="ECO:0007669"/>
    <property type="project" value="UniProtKB-SubCell"/>
</dbReference>
<evidence type="ECO:0000256" key="13">
    <source>
        <dbReference type="SAM" id="MobiDB-lite"/>
    </source>
</evidence>
<feature type="compositionally biased region" description="Basic and acidic residues" evidence="13">
    <location>
        <begin position="12"/>
        <end position="43"/>
    </location>
</feature>
<keyword evidence="11" id="KW-0539">Nucleus</keyword>
<dbReference type="PROSITE" id="PS50157">
    <property type="entry name" value="ZINC_FINGER_C2H2_2"/>
    <property type="match status" value="3"/>
</dbReference>
<dbReference type="PROSITE" id="PS51810">
    <property type="entry name" value="ZF_CCHC_FOG"/>
    <property type="match status" value="5"/>
</dbReference>
<accession>A0A1W4XUT6</accession>
<dbReference type="CTD" id="33225"/>
<feature type="region of interest" description="Disordered" evidence="13">
    <location>
        <begin position="1"/>
        <end position="101"/>
    </location>
</feature>
<dbReference type="GO" id="GO:0008270">
    <property type="term" value="F:zinc ion binding"/>
    <property type="evidence" value="ECO:0007669"/>
    <property type="project" value="UniProtKB-KW"/>
</dbReference>
<dbReference type="SMART" id="SM00355">
    <property type="entry name" value="ZnF_C2H2"/>
    <property type="match status" value="9"/>
</dbReference>
<evidence type="ECO:0000256" key="2">
    <source>
        <dbReference type="ARBA" id="ARBA00022491"/>
    </source>
</evidence>
<evidence type="ECO:0000256" key="9">
    <source>
        <dbReference type="ARBA" id="ARBA00023159"/>
    </source>
</evidence>
<keyword evidence="8" id="KW-0238">DNA-binding</keyword>
<evidence type="ECO:0000256" key="12">
    <source>
        <dbReference type="PROSITE-ProRule" id="PRU00042"/>
    </source>
</evidence>
<evidence type="ECO:0000256" key="8">
    <source>
        <dbReference type="ARBA" id="ARBA00023125"/>
    </source>
</evidence>
<dbReference type="PANTHER" id="PTHR12958">
    <property type="entry name" value="FRIEND OF GATA2-RELATED"/>
    <property type="match status" value="1"/>
</dbReference>
<feature type="region of interest" description="Disordered" evidence="13">
    <location>
        <begin position="283"/>
        <end position="304"/>
    </location>
</feature>
<dbReference type="GO" id="GO:0003677">
    <property type="term" value="F:DNA binding"/>
    <property type="evidence" value="ECO:0007669"/>
    <property type="project" value="UniProtKB-KW"/>
</dbReference>